<protein>
    <submittedName>
        <fullName evidence="1">185_t:CDS:1</fullName>
    </submittedName>
</protein>
<gene>
    <name evidence="1" type="ORF">SPELUC_LOCUS8538</name>
</gene>
<evidence type="ECO:0000313" key="1">
    <source>
        <dbReference type="EMBL" id="CAG8640267.1"/>
    </source>
</evidence>
<organism evidence="1 2">
    <name type="scientific">Cetraspora pellucida</name>
    <dbReference type="NCBI Taxonomy" id="1433469"/>
    <lineage>
        <taxon>Eukaryota</taxon>
        <taxon>Fungi</taxon>
        <taxon>Fungi incertae sedis</taxon>
        <taxon>Mucoromycota</taxon>
        <taxon>Glomeromycotina</taxon>
        <taxon>Glomeromycetes</taxon>
        <taxon>Diversisporales</taxon>
        <taxon>Gigasporaceae</taxon>
        <taxon>Cetraspora</taxon>
    </lineage>
</organism>
<evidence type="ECO:0000313" key="2">
    <source>
        <dbReference type="Proteomes" id="UP000789366"/>
    </source>
</evidence>
<dbReference type="EMBL" id="CAJVPW010012962">
    <property type="protein sequence ID" value="CAG8640267.1"/>
    <property type="molecule type" value="Genomic_DNA"/>
</dbReference>
<feature type="non-terminal residue" evidence="1">
    <location>
        <position position="1"/>
    </location>
</feature>
<accession>A0ACA9N7S0</accession>
<sequence length="93" mass="10689">KKYFYSLTEDFEFLNESTLTDTNLQNKALIHLQSILFRHGKTLSDFSNMLLSTNFIDSPSIITDEQNYNINELTHIIETGISQLNLNNAPFST</sequence>
<proteinExistence type="predicted"/>
<feature type="non-terminal residue" evidence="1">
    <location>
        <position position="93"/>
    </location>
</feature>
<comment type="caution">
    <text evidence="1">The sequence shown here is derived from an EMBL/GenBank/DDBJ whole genome shotgun (WGS) entry which is preliminary data.</text>
</comment>
<name>A0ACA9N7S0_9GLOM</name>
<dbReference type="Proteomes" id="UP000789366">
    <property type="component" value="Unassembled WGS sequence"/>
</dbReference>
<keyword evidence="2" id="KW-1185">Reference proteome</keyword>
<reference evidence="1" key="1">
    <citation type="submission" date="2021-06" db="EMBL/GenBank/DDBJ databases">
        <authorList>
            <person name="Kallberg Y."/>
            <person name="Tangrot J."/>
            <person name="Rosling A."/>
        </authorList>
    </citation>
    <scope>NUCLEOTIDE SEQUENCE</scope>
    <source>
        <strain evidence="1">28 12/20/2015</strain>
    </source>
</reference>